<comment type="caution">
    <text evidence="3">The sequence shown here is derived from an EMBL/GenBank/DDBJ whole genome shotgun (WGS) entry which is preliminary data.</text>
</comment>
<keyword evidence="2" id="KW-0812">Transmembrane</keyword>
<evidence type="ECO:0000313" key="3">
    <source>
        <dbReference type="EMBL" id="MCW3170633.1"/>
    </source>
</evidence>
<sequence length="79" mass="9071">MKNLIIVLLADKEDYGMFEVLSTISVMLLILAIVLYVFTRKHRREEVRAPLEDDGSGEAESHTNDFEKSETDIDSKNRN</sequence>
<keyword evidence="4" id="KW-1185">Reference proteome</keyword>
<dbReference type="EMBL" id="JAPDHW010000023">
    <property type="protein sequence ID" value="MCW3170633.1"/>
    <property type="molecule type" value="Genomic_DNA"/>
</dbReference>
<evidence type="ECO:0000313" key="4">
    <source>
        <dbReference type="Proteomes" id="UP001163731"/>
    </source>
</evidence>
<keyword evidence="2" id="KW-1133">Transmembrane helix</keyword>
<feature type="region of interest" description="Disordered" evidence="1">
    <location>
        <begin position="47"/>
        <end position="79"/>
    </location>
</feature>
<organism evidence="3 4">
    <name type="scientific">Chryseobacterium kimseyorum</name>
    <dbReference type="NCBI Taxonomy" id="2984028"/>
    <lineage>
        <taxon>Bacteria</taxon>
        <taxon>Pseudomonadati</taxon>
        <taxon>Bacteroidota</taxon>
        <taxon>Flavobacteriia</taxon>
        <taxon>Flavobacteriales</taxon>
        <taxon>Weeksellaceae</taxon>
        <taxon>Chryseobacterium group</taxon>
        <taxon>Chryseobacterium</taxon>
    </lineage>
</organism>
<feature type="transmembrane region" description="Helical" evidence="2">
    <location>
        <begin position="20"/>
        <end position="38"/>
    </location>
</feature>
<keyword evidence="2" id="KW-0472">Membrane</keyword>
<protein>
    <submittedName>
        <fullName evidence="3">Uncharacterized protein</fullName>
    </submittedName>
</protein>
<dbReference type="Proteomes" id="UP001163731">
    <property type="component" value="Unassembled WGS sequence"/>
</dbReference>
<reference evidence="3" key="1">
    <citation type="submission" date="2022-10" db="EMBL/GenBank/DDBJ databases">
        <title>Chryseobacterium babae sp. nov. isolated from the gut of the beetle Oryctes rhinoceros, and Chryseobacterium kimseyorum sp. nov., isolated from a stick insect rearing cage.</title>
        <authorList>
            <person name="Shelomi M."/>
            <person name="Han C.-J."/>
            <person name="Chen W.-M."/>
            <person name="Chen H.-K."/>
            <person name="Liaw S.-J."/>
            <person name="Muhle E."/>
            <person name="Clermont D."/>
        </authorList>
    </citation>
    <scope>NUCLEOTIDE SEQUENCE</scope>
    <source>
        <strain evidence="3">09-1422</strain>
    </source>
</reference>
<dbReference type="RefSeq" id="WP_264751767.1">
    <property type="nucleotide sequence ID" value="NZ_JAPDHW010000023.1"/>
</dbReference>
<gene>
    <name evidence="3" type="ORF">OMO38_19055</name>
</gene>
<name>A0ABT3I471_9FLAO</name>
<accession>A0ABT3I471</accession>
<proteinExistence type="predicted"/>
<feature type="compositionally biased region" description="Basic and acidic residues" evidence="1">
    <location>
        <begin position="59"/>
        <end position="79"/>
    </location>
</feature>
<evidence type="ECO:0000256" key="2">
    <source>
        <dbReference type="SAM" id="Phobius"/>
    </source>
</evidence>
<evidence type="ECO:0000256" key="1">
    <source>
        <dbReference type="SAM" id="MobiDB-lite"/>
    </source>
</evidence>